<gene>
    <name evidence="1" type="primary">hxpB</name>
    <name evidence="1" type="ORF">DYBT9623_02423</name>
</gene>
<keyword evidence="2" id="KW-1185">Reference proteome</keyword>
<keyword evidence="1" id="KW-0378">Hydrolase</keyword>
<dbReference type="GO" id="GO:0003850">
    <property type="term" value="F:2-deoxyglucose-6-phosphatase activity"/>
    <property type="evidence" value="ECO:0007669"/>
    <property type="project" value="UniProtKB-EC"/>
</dbReference>
<dbReference type="EC" id="3.1.3.68" evidence="1"/>
<sequence length="224" mass="25094">MIKAAIFDMDGLLIDSEPMWHQAANEVMQKVNFKLTEELKLQTTGLSIKLFLDFCHQIQPWNTPSFEQLEKEILEKAHKLILNNATAMPGAIEILKTLKAEGLKLAVASASHMELIEGVLERLNITEYFDTWHSGELEEFTKPHPAVYLTTAKKLGVKPEECIAFEDSHAGLRSAHAAGMVTISVPAAEVFKDPKFDMAHYKISSLEKYILSEMSGVPQNILEN</sequence>
<name>A0ABM8UQF6_9BACT</name>
<dbReference type="InterPro" id="IPR023214">
    <property type="entry name" value="HAD_sf"/>
</dbReference>
<comment type="caution">
    <text evidence="1">The sequence shown here is derived from an EMBL/GenBank/DDBJ whole genome shotgun (WGS) entry which is preliminary data.</text>
</comment>
<dbReference type="PRINTS" id="PR00413">
    <property type="entry name" value="HADHALOGNASE"/>
</dbReference>
<dbReference type="SUPFAM" id="SSF56784">
    <property type="entry name" value="HAD-like"/>
    <property type="match status" value="1"/>
</dbReference>
<evidence type="ECO:0000313" key="1">
    <source>
        <dbReference type="EMBL" id="CAG5069686.1"/>
    </source>
</evidence>
<dbReference type="NCBIfam" id="TIGR01509">
    <property type="entry name" value="HAD-SF-IA-v3"/>
    <property type="match status" value="1"/>
</dbReference>
<dbReference type="PANTHER" id="PTHR43481:SF4">
    <property type="entry name" value="GLYCEROL-1-PHOSPHATE PHOSPHOHYDROLASE 1-RELATED"/>
    <property type="match status" value="1"/>
</dbReference>
<reference evidence="1 2" key="1">
    <citation type="submission" date="2021-04" db="EMBL/GenBank/DDBJ databases">
        <authorList>
            <person name="Rodrigo-Torres L."/>
            <person name="Arahal R. D."/>
            <person name="Lucena T."/>
        </authorList>
    </citation>
    <scope>NUCLEOTIDE SEQUENCE [LARGE SCALE GENOMIC DNA]</scope>
    <source>
        <strain evidence="1 2">CECT 9623</strain>
    </source>
</reference>
<accession>A0ABM8UQF6</accession>
<dbReference type="EMBL" id="CAJRAU010000003">
    <property type="protein sequence ID" value="CAG5069686.1"/>
    <property type="molecule type" value="Genomic_DNA"/>
</dbReference>
<dbReference type="NCBIfam" id="NF008087">
    <property type="entry name" value="PRK10826.1"/>
    <property type="match status" value="1"/>
</dbReference>
<dbReference type="Proteomes" id="UP000679725">
    <property type="component" value="Unassembled WGS sequence"/>
</dbReference>
<dbReference type="CDD" id="cd07505">
    <property type="entry name" value="HAD_BPGM-like"/>
    <property type="match status" value="1"/>
</dbReference>
<dbReference type="RefSeq" id="WP_215233781.1">
    <property type="nucleotide sequence ID" value="NZ_CAJRAU010000003.1"/>
</dbReference>
<dbReference type="InterPro" id="IPR036412">
    <property type="entry name" value="HAD-like_sf"/>
</dbReference>
<dbReference type="PANTHER" id="PTHR43481">
    <property type="entry name" value="FRUCTOSE-1-PHOSPHATE PHOSPHATASE"/>
    <property type="match status" value="1"/>
</dbReference>
<dbReference type="Gene3D" id="3.40.50.1000">
    <property type="entry name" value="HAD superfamily/HAD-like"/>
    <property type="match status" value="1"/>
</dbReference>
<protein>
    <submittedName>
        <fullName evidence="1">Hexitol phosphatase B</fullName>
        <ecNumber evidence="1">3.1.3.68</ecNumber>
    </submittedName>
</protein>
<dbReference type="InterPro" id="IPR041492">
    <property type="entry name" value="HAD_2"/>
</dbReference>
<dbReference type="SFLD" id="SFLDG01129">
    <property type="entry name" value="C1.5:_HAD__Beta-PGM__Phosphata"/>
    <property type="match status" value="1"/>
</dbReference>
<dbReference type="Pfam" id="PF13419">
    <property type="entry name" value="HAD_2"/>
    <property type="match status" value="1"/>
</dbReference>
<dbReference type="InterPro" id="IPR006439">
    <property type="entry name" value="HAD-SF_hydro_IA"/>
</dbReference>
<dbReference type="SFLD" id="SFLDG01135">
    <property type="entry name" value="C1.5.6:_HAD__Beta-PGM__Phospha"/>
    <property type="match status" value="1"/>
</dbReference>
<organism evidence="1 2">
    <name type="scientific">Dyadobacter linearis</name>
    <dbReference type="NCBI Taxonomy" id="2823330"/>
    <lineage>
        <taxon>Bacteria</taxon>
        <taxon>Pseudomonadati</taxon>
        <taxon>Bacteroidota</taxon>
        <taxon>Cytophagia</taxon>
        <taxon>Cytophagales</taxon>
        <taxon>Spirosomataceae</taxon>
        <taxon>Dyadobacter</taxon>
    </lineage>
</organism>
<dbReference type="SFLD" id="SFLDS00003">
    <property type="entry name" value="Haloacid_Dehalogenase"/>
    <property type="match status" value="1"/>
</dbReference>
<dbReference type="Gene3D" id="1.10.150.240">
    <property type="entry name" value="Putative phosphatase, domain 2"/>
    <property type="match status" value="1"/>
</dbReference>
<dbReference type="InterPro" id="IPR023198">
    <property type="entry name" value="PGP-like_dom2"/>
</dbReference>
<proteinExistence type="predicted"/>
<evidence type="ECO:0000313" key="2">
    <source>
        <dbReference type="Proteomes" id="UP000679725"/>
    </source>
</evidence>
<dbReference type="InterPro" id="IPR051806">
    <property type="entry name" value="HAD-like_SPP"/>
</dbReference>